<dbReference type="GO" id="GO:0005737">
    <property type="term" value="C:cytoplasm"/>
    <property type="evidence" value="ECO:0007669"/>
    <property type="project" value="TreeGrafter"/>
</dbReference>
<sequence length="459" mass="51963">MNILYIHTHDSGRVLGPYGYAVPTPNLEAFAKQAAVFRNCYCAGPTCSPSRAAMLSGTYPHQNGMLGLAQRGFSMDYEKHLVRFLNRNGYRTVLDGIQHEAGWYLDTKQGAETIGYQEEISCLSDGYRQEDLTEWDKKNADRAAEWIGNYDGKKPFFLSYGMYATHRRFPDVIDRDINEDFVLPPGPIPDSRETRKDFARYMTSAKSADLCVGRVLDALKEKGLTEETVILVTTDHGLAEPFCKCTLYDSGIGVALLIRAPGKRANGHVVDGLVSHLDVFPTLCDLLGIEKPGYLEGVSAVPMLDDPEAKIRDEIFAEVNFHTSYEPIRCIRTERYKYIRYYDASYLRINQSNIDESLTKDYFNERGLKEQHKYEEALYDLVFDVGERRNLAGLPEFGTVEKALAARLDRHLRETDDPIRNGGISVLPEWKVNRKECLTASSKNPEDYVSAVNSNRKRS</sequence>
<dbReference type="EC" id="3.1.6.6" evidence="4"/>
<dbReference type="GO" id="GO:0047753">
    <property type="term" value="F:choline-sulfatase activity"/>
    <property type="evidence" value="ECO:0007669"/>
    <property type="project" value="UniProtKB-EC"/>
</dbReference>
<dbReference type="EMBL" id="CYZE01000016">
    <property type="protein sequence ID" value="CUP02524.1"/>
    <property type="molecule type" value="Genomic_DNA"/>
</dbReference>
<keyword evidence="1" id="KW-0479">Metal-binding</keyword>
<reference evidence="4 5" key="1">
    <citation type="submission" date="2015-09" db="EMBL/GenBank/DDBJ databases">
        <authorList>
            <consortium name="Pathogen Informatics"/>
        </authorList>
    </citation>
    <scope>NUCLEOTIDE SEQUENCE [LARGE SCALE GENOMIC DNA]</scope>
    <source>
        <strain evidence="4 5">2789STDY5608850</strain>
    </source>
</reference>
<keyword evidence="2 4" id="KW-0378">Hydrolase</keyword>
<dbReference type="AlphaFoldDB" id="A0A174JRZ3"/>
<evidence type="ECO:0000313" key="5">
    <source>
        <dbReference type="Proteomes" id="UP000095651"/>
    </source>
</evidence>
<dbReference type="Pfam" id="PF00884">
    <property type="entry name" value="Sulfatase"/>
    <property type="match status" value="1"/>
</dbReference>
<proteinExistence type="predicted"/>
<evidence type="ECO:0000256" key="2">
    <source>
        <dbReference type="ARBA" id="ARBA00022801"/>
    </source>
</evidence>
<dbReference type="GO" id="GO:0046872">
    <property type="term" value="F:metal ion binding"/>
    <property type="evidence" value="ECO:0007669"/>
    <property type="project" value="UniProtKB-KW"/>
</dbReference>
<gene>
    <name evidence="4" type="primary">betC_13</name>
    <name evidence="4" type="ORF">ERS852407_04732</name>
</gene>
<evidence type="ECO:0000259" key="3">
    <source>
        <dbReference type="Pfam" id="PF00884"/>
    </source>
</evidence>
<protein>
    <submittedName>
        <fullName evidence="4">N-acetylgalactosamine 6-sulfate sulfatase</fullName>
        <ecNumber evidence="4">3.1.6.6</ecNumber>
    </submittedName>
</protein>
<dbReference type="SUPFAM" id="SSF53649">
    <property type="entry name" value="Alkaline phosphatase-like"/>
    <property type="match status" value="1"/>
</dbReference>
<dbReference type="CDD" id="cd16027">
    <property type="entry name" value="SGSH"/>
    <property type="match status" value="1"/>
</dbReference>
<name>A0A174JRZ3_9FIRM</name>
<accession>A0A174JRZ3</accession>
<dbReference type="PANTHER" id="PTHR45953:SF1">
    <property type="entry name" value="IDURONATE 2-SULFATASE"/>
    <property type="match status" value="1"/>
</dbReference>
<dbReference type="InterPro" id="IPR017850">
    <property type="entry name" value="Alkaline_phosphatase_core_sf"/>
</dbReference>
<evidence type="ECO:0000256" key="1">
    <source>
        <dbReference type="ARBA" id="ARBA00022723"/>
    </source>
</evidence>
<dbReference type="RefSeq" id="WP_055658894.1">
    <property type="nucleotide sequence ID" value="NZ_CABIXC010000016.1"/>
</dbReference>
<dbReference type="PANTHER" id="PTHR45953">
    <property type="entry name" value="IDURONATE 2-SULFATASE"/>
    <property type="match status" value="1"/>
</dbReference>
<evidence type="ECO:0000313" key="4">
    <source>
        <dbReference type="EMBL" id="CUP02524.1"/>
    </source>
</evidence>
<feature type="domain" description="Sulfatase N-terminal" evidence="3">
    <location>
        <begin position="3"/>
        <end position="289"/>
    </location>
</feature>
<dbReference type="InterPro" id="IPR000917">
    <property type="entry name" value="Sulfatase_N"/>
</dbReference>
<dbReference type="Proteomes" id="UP000095651">
    <property type="component" value="Unassembled WGS sequence"/>
</dbReference>
<dbReference type="Gene3D" id="3.40.720.10">
    <property type="entry name" value="Alkaline Phosphatase, subunit A"/>
    <property type="match status" value="1"/>
</dbReference>
<organism evidence="4 5">
    <name type="scientific">Hungatella hathewayi</name>
    <dbReference type="NCBI Taxonomy" id="154046"/>
    <lineage>
        <taxon>Bacteria</taxon>
        <taxon>Bacillati</taxon>
        <taxon>Bacillota</taxon>
        <taxon>Clostridia</taxon>
        <taxon>Lachnospirales</taxon>
        <taxon>Lachnospiraceae</taxon>
        <taxon>Hungatella</taxon>
    </lineage>
</organism>